<dbReference type="Gene3D" id="3.50.50.60">
    <property type="entry name" value="FAD/NAD(P)-binding domain"/>
    <property type="match status" value="1"/>
</dbReference>
<accession>A0A9W4U5C1</accession>
<evidence type="ECO:0000256" key="3">
    <source>
        <dbReference type="ARBA" id="ARBA00022630"/>
    </source>
</evidence>
<sequence length="440" mass="48208">MSTTRANTKVIVVGGGGTIGASTALHLLRAGYTPSSITVLDTYPIPSAQSAGNDLNKIMGVRIRNPVDKQLSLEARDMWRNDELFKPFFHNVGRLDCAHTASGISELKSAYQALLDAKEGLETTTEWLNSEDEILKAMPLLERDQIQGWKAVFSKDGGWLAAAKAINAIGEECERKGVKFAFGGAGSFKQPLFAADNTTCIGVETLDGTKYHADKVVLAAGAWSPTLVDLEGQCISKAWVYGHIQLSPSEAAEFKDRPVVYNGDIGFFFEPNESGIIKICDEFPGFTRFKQHRPFGAQAPKRISVPRSAAKHPTDTVPDVSKQSIKRAIGVFMPRFKDREVFNSHLCWCTDTSDAALLVCEHPRWKNFVLATGDSGHTFKLLPNIGKHVVELLEGSLAGDLKEAWRWRPGGDALKSRRAAPARDLSEVPGWREEGVKAKL</sequence>
<name>A0A9W4U5C1_9PLEO</name>
<dbReference type="SUPFAM" id="SSF51905">
    <property type="entry name" value="FAD/NAD(P)-binding domain"/>
    <property type="match status" value="1"/>
</dbReference>
<evidence type="ECO:0000313" key="7">
    <source>
        <dbReference type="EMBL" id="CAI6294091.1"/>
    </source>
</evidence>
<dbReference type="EMBL" id="CAOQHR010000002">
    <property type="protein sequence ID" value="CAI6294091.1"/>
    <property type="molecule type" value="Genomic_DNA"/>
</dbReference>
<comment type="similarity">
    <text evidence="2">Belongs to the MSOX/MTOX family.</text>
</comment>
<protein>
    <recommendedName>
        <fullName evidence="6">FAD dependent oxidoreductase domain-containing protein</fullName>
    </recommendedName>
</protein>
<dbReference type="GO" id="GO:0051698">
    <property type="term" value="F:saccharopine oxidase activity"/>
    <property type="evidence" value="ECO:0007669"/>
    <property type="project" value="TreeGrafter"/>
</dbReference>
<proteinExistence type="inferred from homology"/>
<evidence type="ECO:0000256" key="1">
    <source>
        <dbReference type="ARBA" id="ARBA00001974"/>
    </source>
</evidence>
<dbReference type="InterPro" id="IPR045170">
    <property type="entry name" value="MTOX"/>
</dbReference>
<dbReference type="GO" id="GO:0050660">
    <property type="term" value="F:flavin adenine dinucleotide binding"/>
    <property type="evidence" value="ECO:0007669"/>
    <property type="project" value="InterPro"/>
</dbReference>
<gene>
    <name evidence="7" type="ORF">PDIGIT_LOCUS2574</name>
</gene>
<dbReference type="PANTHER" id="PTHR10961:SF26">
    <property type="entry name" value="L-SACCHAROPINE OXIDASE"/>
    <property type="match status" value="1"/>
</dbReference>
<keyword evidence="3" id="KW-0285">Flavoprotein</keyword>
<evidence type="ECO:0000313" key="8">
    <source>
        <dbReference type="Proteomes" id="UP001152607"/>
    </source>
</evidence>
<dbReference type="InterPro" id="IPR006076">
    <property type="entry name" value="FAD-dep_OxRdtase"/>
</dbReference>
<dbReference type="OrthoDB" id="2219495at2759"/>
<dbReference type="Pfam" id="PF01266">
    <property type="entry name" value="DAO"/>
    <property type="match status" value="1"/>
</dbReference>
<dbReference type="Gene3D" id="3.30.9.10">
    <property type="entry name" value="D-Amino Acid Oxidase, subunit A, domain 2"/>
    <property type="match status" value="1"/>
</dbReference>
<reference evidence="7" key="1">
    <citation type="submission" date="2023-01" db="EMBL/GenBank/DDBJ databases">
        <authorList>
            <person name="Van Ghelder C."/>
            <person name="Rancurel C."/>
        </authorList>
    </citation>
    <scope>NUCLEOTIDE SEQUENCE</scope>
    <source>
        <strain evidence="7">CNCM I-4278</strain>
    </source>
</reference>
<comment type="cofactor">
    <cofactor evidence="1">
        <name>FAD</name>
        <dbReference type="ChEBI" id="CHEBI:57692"/>
    </cofactor>
</comment>
<dbReference type="GO" id="GO:0008115">
    <property type="term" value="F:sarcosine oxidase activity"/>
    <property type="evidence" value="ECO:0007669"/>
    <property type="project" value="TreeGrafter"/>
</dbReference>
<evidence type="ECO:0000259" key="6">
    <source>
        <dbReference type="Pfam" id="PF01266"/>
    </source>
</evidence>
<keyword evidence="5" id="KW-0560">Oxidoreductase</keyword>
<evidence type="ECO:0000256" key="2">
    <source>
        <dbReference type="ARBA" id="ARBA00010989"/>
    </source>
</evidence>
<comment type="caution">
    <text evidence="7">The sequence shown here is derived from an EMBL/GenBank/DDBJ whole genome shotgun (WGS) entry which is preliminary data.</text>
</comment>
<dbReference type="Proteomes" id="UP001152607">
    <property type="component" value="Unassembled WGS sequence"/>
</dbReference>
<organism evidence="7 8">
    <name type="scientific">Periconia digitata</name>
    <dbReference type="NCBI Taxonomy" id="1303443"/>
    <lineage>
        <taxon>Eukaryota</taxon>
        <taxon>Fungi</taxon>
        <taxon>Dikarya</taxon>
        <taxon>Ascomycota</taxon>
        <taxon>Pezizomycotina</taxon>
        <taxon>Dothideomycetes</taxon>
        <taxon>Pleosporomycetidae</taxon>
        <taxon>Pleosporales</taxon>
        <taxon>Massarineae</taxon>
        <taxon>Periconiaceae</taxon>
        <taxon>Periconia</taxon>
    </lineage>
</organism>
<evidence type="ECO:0000256" key="4">
    <source>
        <dbReference type="ARBA" id="ARBA00022827"/>
    </source>
</evidence>
<evidence type="ECO:0000256" key="5">
    <source>
        <dbReference type="ARBA" id="ARBA00023002"/>
    </source>
</evidence>
<feature type="domain" description="FAD dependent oxidoreductase" evidence="6">
    <location>
        <begin position="10"/>
        <end position="392"/>
    </location>
</feature>
<dbReference type="InterPro" id="IPR036188">
    <property type="entry name" value="FAD/NAD-bd_sf"/>
</dbReference>
<dbReference type="AlphaFoldDB" id="A0A9W4U5C1"/>
<dbReference type="PANTHER" id="PTHR10961">
    <property type="entry name" value="PEROXISOMAL SARCOSINE OXIDASE"/>
    <property type="match status" value="1"/>
</dbReference>
<keyword evidence="8" id="KW-1185">Reference proteome</keyword>
<keyword evidence="4" id="KW-0274">FAD</keyword>